<evidence type="ECO:0000256" key="1">
    <source>
        <dbReference type="ARBA" id="ARBA00002510"/>
    </source>
</evidence>
<evidence type="ECO:0000256" key="13">
    <source>
        <dbReference type="SAM" id="Phobius"/>
    </source>
</evidence>
<feature type="chain" id="PRO_5016029442" evidence="14">
    <location>
        <begin position="35"/>
        <end position="532"/>
    </location>
</feature>
<dbReference type="PANTHER" id="PTHR40659">
    <property type="entry name" value="NICKEL/COBALT EFFLUX SYSTEM RCNA"/>
    <property type="match status" value="1"/>
</dbReference>
<dbReference type="Pfam" id="PF03824">
    <property type="entry name" value="NicO"/>
    <property type="match status" value="1"/>
</dbReference>
<feature type="transmembrane region" description="Helical" evidence="13">
    <location>
        <begin position="347"/>
        <end position="365"/>
    </location>
</feature>
<protein>
    <submittedName>
        <fullName evidence="15">Transporter</fullName>
    </submittedName>
</protein>
<reference evidence="16" key="1">
    <citation type="submission" date="2018-04" db="EMBL/GenBank/DDBJ databases">
        <authorList>
            <person name="Cornet L."/>
        </authorList>
    </citation>
    <scope>NUCLEOTIDE SEQUENCE [LARGE SCALE GENOMIC DNA]</scope>
</reference>
<keyword evidence="9" id="KW-0406">Ion transport</keyword>
<evidence type="ECO:0000256" key="12">
    <source>
        <dbReference type="ARBA" id="ARBA00023285"/>
    </source>
</evidence>
<dbReference type="GO" id="GO:0006824">
    <property type="term" value="P:cobalt ion transport"/>
    <property type="evidence" value="ECO:0007669"/>
    <property type="project" value="UniProtKB-KW"/>
</dbReference>
<dbReference type="GO" id="GO:0046583">
    <property type="term" value="F:monoatomic cation efflux transmembrane transporter activity"/>
    <property type="evidence" value="ECO:0007669"/>
    <property type="project" value="TreeGrafter"/>
</dbReference>
<feature type="transmembrane region" description="Helical" evidence="13">
    <location>
        <begin position="312"/>
        <end position="335"/>
    </location>
</feature>
<comment type="subcellular location">
    <subcellularLocation>
        <location evidence="2">Cell membrane</location>
        <topology evidence="2">Multi-pass membrane protein</topology>
    </subcellularLocation>
</comment>
<dbReference type="InterPro" id="IPR011541">
    <property type="entry name" value="Ni/Co_transpt_high_affinity"/>
</dbReference>
<feature type="transmembrane region" description="Helical" evidence="13">
    <location>
        <begin position="501"/>
        <end position="526"/>
    </location>
</feature>
<dbReference type="EMBL" id="QBMC01000091">
    <property type="protein sequence ID" value="PZO15524.1"/>
    <property type="molecule type" value="Genomic_DNA"/>
</dbReference>
<evidence type="ECO:0000256" key="14">
    <source>
        <dbReference type="SAM" id="SignalP"/>
    </source>
</evidence>
<keyword evidence="7 13" id="KW-0812">Transmembrane</keyword>
<evidence type="ECO:0000256" key="11">
    <source>
        <dbReference type="ARBA" id="ARBA00023136"/>
    </source>
</evidence>
<evidence type="ECO:0000256" key="2">
    <source>
        <dbReference type="ARBA" id="ARBA00004651"/>
    </source>
</evidence>
<name>A0A2W4U615_9CYAN</name>
<evidence type="ECO:0000256" key="3">
    <source>
        <dbReference type="ARBA" id="ARBA00022426"/>
    </source>
</evidence>
<comment type="function">
    <text evidence="1">Efflux system for nickel and cobalt.</text>
</comment>
<feature type="signal peptide" evidence="14">
    <location>
        <begin position="1"/>
        <end position="34"/>
    </location>
</feature>
<keyword evidence="12" id="KW-0170">Cobalt</keyword>
<evidence type="ECO:0000256" key="5">
    <source>
        <dbReference type="ARBA" id="ARBA00022475"/>
    </source>
</evidence>
<evidence type="ECO:0000256" key="9">
    <source>
        <dbReference type="ARBA" id="ARBA00023065"/>
    </source>
</evidence>
<proteinExistence type="predicted"/>
<dbReference type="GO" id="GO:0005886">
    <property type="term" value="C:plasma membrane"/>
    <property type="evidence" value="ECO:0007669"/>
    <property type="project" value="UniProtKB-SubCell"/>
</dbReference>
<organism evidence="15 16">
    <name type="scientific">Leptolyngbya foveolarum</name>
    <dbReference type="NCBI Taxonomy" id="47253"/>
    <lineage>
        <taxon>Bacteria</taxon>
        <taxon>Bacillati</taxon>
        <taxon>Cyanobacteriota</taxon>
        <taxon>Cyanophyceae</taxon>
        <taxon>Leptolyngbyales</taxon>
        <taxon>Leptolyngbyaceae</taxon>
        <taxon>Leptolyngbya group</taxon>
        <taxon>Leptolyngbya</taxon>
    </lineage>
</organism>
<evidence type="ECO:0000256" key="8">
    <source>
        <dbReference type="ARBA" id="ARBA00022989"/>
    </source>
</evidence>
<sequence>MGLWHQRWRSSGSYLWAFLLGCLLAFAPMASASAQSRVTWDDLKASETQLHNPYEHLTTDQIYRLSSLYQLKTWVEENQPDADRLEVREVRRLEQSFVDEGLDIAVLLTHAEAAQAYYQSESQVTNPDLEGQSVQISGYILPLTENQTQQVSEFLLVPYVGACIHVPSPPPNQIVYVKPAIAIDDPGLFSLVSVTGQMRSQLGSYELFRVDGSRSVEVSYAMDLEAIASTPNVFSPQMSGPWWQNLPAKVSGVLTQSLGNLQRQTSPRTLALAMLMSFSYGVLHTLGPGHGKAVIVSYFVGNGGSLRRGMAMGVRIAIFHVLSAVALVVLTDAVVQQVGGNSAGSYRVVQLISYGAIALIGGYMLKQALQKQNHPPAHLDTSAADIVLYPSLSQQISAKVDRPTLAACNCFTCDDRQGMGGWLALAVGAVPCSGALLVLLYGLANDLLWPSVAMVVSISVGMAFTLGWIGAIAIIGNRYGHQFAARRQEKMPWKKQLKKPRFSLIQTGQIIGASCVALLGIGLFSLTLMTGS</sequence>
<keyword evidence="11 13" id="KW-0472">Membrane</keyword>
<feature type="transmembrane region" description="Helical" evidence="13">
    <location>
        <begin position="456"/>
        <end position="480"/>
    </location>
</feature>
<keyword evidence="5" id="KW-1003">Cell membrane</keyword>
<gene>
    <name evidence="15" type="ORF">DCF25_13550</name>
</gene>
<dbReference type="AlphaFoldDB" id="A0A2W4U615"/>
<keyword evidence="3" id="KW-0171">Cobalt transport</keyword>
<feature type="transmembrane region" description="Helical" evidence="13">
    <location>
        <begin position="422"/>
        <end position="444"/>
    </location>
</feature>
<evidence type="ECO:0000256" key="10">
    <source>
        <dbReference type="ARBA" id="ARBA00023112"/>
    </source>
</evidence>
<dbReference type="InterPro" id="IPR021727">
    <property type="entry name" value="DUF3299"/>
</dbReference>
<evidence type="ECO:0000256" key="6">
    <source>
        <dbReference type="ARBA" id="ARBA00022596"/>
    </source>
</evidence>
<dbReference type="Pfam" id="PF11736">
    <property type="entry name" value="DUF3299"/>
    <property type="match status" value="1"/>
</dbReference>
<comment type="caution">
    <text evidence="15">The sequence shown here is derived from an EMBL/GenBank/DDBJ whole genome shotgun (WGS) entry which is preliminary data.</text>
</comment>
<evidence type="ECO:0000256" key="4">
    <source>
        <dbReference type="ARBA" id="ARBA00022448"/>
    </source>
</evidence>
<evidence type="ECO:0000256" key="7">
    <source>
        <dbReference type="ARBA" id="ARBA00022692"/>
    </source>
</evidence>
<reference evidence="15 16" key="2">
    <citation type="submission" date="2018-06" db="EMBL/GenBank/DDBJ databases">
        <title>Metagenomic assembly of (sub)arctic Cyanobacteria and their associated microbiome from non-axenic cultures.</title>
        <authorList>
            <person name="Baurain D."/>
        </authorList>
    </citation>
    <scope>NUCLEOTIDE SEQUENCE [LARGE SCALE GENOMIC DNA]</scope>
    <source>
        <strain evidence="15">ULC129bin1</strain>
    </source>
</reference>
<keyword evidence="10" id="KW-0921">Nickel transport</keyword>
<dbReference type="Gene3D" id="2.40.50.870">
    <property type="entry name" value="Protein of unknown function (DUF3299)"/>
    <property type="match status" value="1"/>
</dbReference>
<dbReference type="GO" id="GO:0015099">
    <property type="term" value="F:nickel cation transmembrane transporter activity"/>
    <property type="evidence" value="ECO:0007669"/>
    <property type="project" value="InterPro"/>
</dbReference>
<keyword evidence="14" id="KW-0732">Signal</keyword>
<dbReference type="Proteomes" id="UP000249354">
    <property type="component" value="Unassembled WGS sequence"/>
</dbReference>
<dbReference type="PROSITE" id="PS51257">
    <property type="entry name" value="PROKAR_LIPOPROTEIN"/>
    <property type="match status" value="1"/>
</dbReference>
<keyword evidence="6" id="KW-0533">Nickel</keyword>
<dbReference type="GO" id="GO:0010045">
    <property type="term" value="P:response to nickel cation"/>
    <property type="evidence" value="ECO:0007669"/>
    <property type="project" value="TreeGrafter"/>
</dbReference>
<dbReference type="InterPro" id="IPR051224">
    <property type="entry name" value="NiCoT_RcnA"/>
</dbReference>
<evidence type="ECO:0000313" key="16">
    <source>
        <dbReference type="Proteomes" id="UP000249354"/>
    </source>
</evidence>
<keyword evidence="4" id="KW-0813">Transport</keyword>
<keyword evidence="8 13" id="KW-1133">Transmembrane helix</keyword>
<evidence type="ECO:0000313" key="15">
    <source>
        <dbReference type="EMBL" id="PZO15524.1"/>
    </source>
</evidence>
<dbReference type="GO" id="GO:0032025">
    <property type="term" value="P:response to cobalt ion"/>
    <property type="evidence" value="ECO:0007669"/>
    <property type="project" value="TreeGrafter"/>
</dbReference>
<accession>A0A2W4U615</accession>
<dbReference type="PANTHER" id="PTHR40659:SF1">
    <property type="entry name" value="NICKEL_COBALT EFFLUX SYSTEM RCNA"/>
    <property type="match status" value="1"/>
</dbReference>